<protein>
    <submittedName>
        <fullName evidence="1">Uncharacterized protein</fullName>
    </submittedName>
</protein>
<accession>A0AAD2TN73</accession>
<evidence type="ECO:0000313" key="1">
    <source>
        <dbReference type="EMBL" id="EKN23973.1"/>
    </source>
</evidence>
<name>A0AAD2TN73_PARDI</name>
<dbReference type="RefSeq" id="WP_005866860.1">
    <property type="nucleotide sequence ID" value="NZ_JH976489.1"/>
</dbReference>
<dbReference type="AlphaFoldDB" id="A0AAD2TN73"/>
<comment type="caution">
    <text evidence="1">The sequence shown here is derived from an EMBL/GenBank/DDBJ whole genome shotgun (WGS) entry which is preliminary data.</text>
</comment>
<dbReference type="EMBL" id="AGZN01000030">
    <property type="protein sequence ID" value="EKN23973.1"/>
    <property type="molecule type" value="Genomic_DNA"/>
</dbReference>
<reference evidence="1 2" key="1">
    <citation type="submission" date="2012-02" db="EMBL/GenBank/DDBJ databases">
        <title>The Genome Sequence of Parabacteroides distasonis CL09T03C24.</title>
        <authorList>
            <consortium name="The Broad Institute Genome Sequencing Platform"/>
            <person name="Earl A."/>
            <person name="Ward D."/>
            <person name="Feldgarden M."/>
            <person name="Gevers D."/>
            <person name="Zitomersky N.L."/>
            <person name="Coyne M.J."/>
            <person name="Comstock L.E."/>
            <person name="Young S.K."/>
            <person name="Zeng Q."/>
            <person name="Gargeya S."/>
            <person name="Fitzgerald M."/>
            <person name="Haas B."/>
            <person name="Abouelleil A."/>
            <person name="Alvarado L."/>
            <person name="Arachchi H.M."/>
            <person name="Berlin A."/>
            <person name="Chapman S.B."/>
            <person name="Gearin G."/>
            <person name="Goldberg J."/>
            <person name="Griggs A."/>
            <person name="Gujja S."/>
            <person name="Hansen M."/>
            <person name="Heiman D."/>
            <person name="Howarth C."/>
            <person name="Larimer J."/>
            <person name="Lui A."/>
            <person name="MacDonald P.J.P."/>
            <person name="McCowen C."/>
            <person name="Montmayeur A."/>
            <person name="Murphy C."/>
            <person name="Neiman D."/>
            <person name="Pearson M."/>
            <person name="Priest M."/>
            <person name="Roberts A."/>
            <person name="Saif S."/>
            <person name="Shea T."/>
            <person name="Sisk P."/>
            <person name="Stolte C."/>
            <person name="Sykes S."/>
            <person name="Wortman J."/>
            <person name="Nusbaum C."/>
            <person name="Birren B."/>
        </authorList>
    </citation>
    <scope>NUCLEOTIDE SEQUENCE [LARGE SCALE GENOMIC DNA]</scope>
    <source>
        <strain evidence="1 2">CL09T03C24</strain>
    </source>
</reference>
<sequence>MKILFIVPGSGDSFYCGNCFRDNLQASALRKAGHEVIVMPLYLPLRHRSFQADTPLFFPATTFYTAQKFFGKRKMPDWLKRITGSDTLLNVASSLSGSTSAEGLEEMTLAMITGKDGKHSINSPFHSKNVILLL</sequence>
<organism evidence="1 2">
    <name type="scientific">Parabacteroides distasonis CL09T03C24</name>
    <dbReference type="NCBI Taxonomy" id="999417"/>
    <lineage>
        <taxon>Bacteria</taxon>
        <taxon>Pseudomonadati</taxon>
        <taxon>Bacteroidota</taxon>
        <taxon>Bacteroidia</taxon>
        <taxon>Bacteroidales</taxon>
        <taxon>Tannerellaceae</taxon>
        <taxon>Parabacteroides</taxon>
    </lineage>
</organism>
<proteinExistence type="predicted"/>
<dbReference type="Proteomes" id="UP000006262">
    <property type="component" value="Unassembled WGS sequence"/>
</dbReference>
<evidence type="ECO:0000313" key="2">
    <source>
        <dbReference type="Proteomes" id="UP000006262"/>
    </source>
</evidence>
<gene>
    <name evidence="1" type="ORF">HMPREF1059_02880</name>
</gene>